<evidence type="ECO:0000256" key="6">
    <source>
        <dbReference type="SAM" id="SignalP"/>
    </source>
</evidence>
<protein>
    <submittedName>
        <fullName evidence="8">Cytochrome c</fullName>
    </submittedName>
</protein>
<keyword evidence="1 4" id="KW-0349">Heme</keyword>
<dbReference type="SUPFAM" id="SSF46626">
    <property type="entry name" value="Cytochrome c"/>
    <property type="match status" value="1"/>
</dbReference>
<dbReference type="PANTHER" id="PTHR35008:SF4">
    <property type="entry name" value="BLL4482 PROTEIN"/>
    <property type="match status" value="1"/>
</dbReference>
<sequence>MKGRFPKGGVLVVLAAATAGAWLFSDGAARSQDAGSEAIDLVEGRALYAEYCASCHGANLEGQPNWRSPGPDGRLPAPPHDATGHTWHHPDSMLHSYTKLGGKAFLARQGMEFDSGMPAFGDQLSDAQILNIIEFIKSTWPERQRTVQAERSEADRQQGDKIN</sequence>
<evidence type="ECO:0000259" key="7">
    <source>
        <dbReference type="PROSITE" id="PS51007"/>
    </source>
</evidence>
<gene>
    <name evidence="8" type="ORF">IT775_20385</name>
</gene>
<dbReference type="PROSITE" id="PS51007">
    <property type="entry name" value="CYTC"/>
    <property type="match status" value="1"/>
</dbReference>
<organism evidence="8 9">
    <name type="scientific">Thalassovita aquimarina</name>
    <dbReference type="NCBI Taxonomy" id="2785917"/>
    <lineage>
        <taxon>Bacteria</taxon>
        <taxon>Pseudomonadati</taxon>
        <taxon>Pseudomonadota</taxon>
        <taxon>Alphaproteobacteria</taxon>
        <taxon>Rhodobacterales</taxon>
        <taxon>Roseobacteraceae</taxon>
        <taxon>Thalassovita</taxon>
    </lineage>
</organism>
<evidence type="ECO:0000256" key="4">
    <source>
        <dbReference type="PROSITE-ProRule" id="PRU00433"/>
    </source>
</evidence>
<feature type="signal peptide" evidence="6">
    <location>
        <begin position="1"/>
        <end position="21"/>
    </location>
</feature>
<dbReference type="InterPro" id="IPR051459">
    <property type="entry name" value="Cytochrome_c-type_DH"/>
</dbReference>
<dbReference type="Pfam" id="PF00034">
    <property type="entry name" value="Cytochrom_C"/>
    <property type="match status" value="1"/>
</dbReference>
<dbReference type="Proteomes" id="UP001195941">
    <property type="component" value="Unassembled WGS sequence"/>
</dbReference>
<comment type="caution">
    <text evidence="8">The sequence shown here is derived from an EMBL/GenBank/DDBJ whole genome shotgun (WGS) entry which is preliminary data.</text>
</comment>
<evidence type="ECO:0000256" key="3">
    <source>
        <dbReference type="ARBA" id="ARBA00023004"/>
    </source>
</evidence>
<keyword evidence="6" id="KW-0732">Signal</keyword>
<dbReference type="InterPro" id="IPR036909">
    <property type="entry name" value="Cyt_c-like_dom_sf"/>
</dbReference>
<proteinExistence type="predicted"/>
<accession>A0ABS5HWX6</accession>
<feature type="chain" id="PRO_5045796080" evidence="6">
    <location>
        <begin position="22"/>
        <end position="163"/>
    </location>
</feature>
<reference evidence="8 9" key="1">
    <citation type="journal article" date="2021" name="Arch. Microbiol.">
        <title>Thalassobius aquimarinus sp. nov., isolated from the Sea of Japan seashore.</title>
        <authorList>
            <person name="Kurilenko V.V."/>
            <person name="Romanenko L.A."/>
            <person name="Chernysheva N.Y."/>
            <person name="Velansky P.V."/>
            <person name="Tekutyeva L.A."/>
            <person name="Isaeva M.P."/>
            <person name="Mikhailov V.V."/>
        </authorList>
    </citation>
    <scope>NUCLEOTIDE SEQUENCE [LARGE SCALE GENOMIC DNA]</scope>
    <source>
        <strain evidence="8 9">KMM 8518</strain>
    </source>
</reference>
<feature type="domain" description="Cytochrome c" evidence="7">
    <location>
        <begin position="39"/>
        <end position="140"/>
    </location>
</feature>
<dbReference type="EMBL" id="JADMKU010000033">
    <property type="protein sequence ID" value="MBR9653481.1"/>
    <property type="molecule type" value="Genomic_DNA"/>
</dbReference>
<dbReference type="RefSeq" id="WP_212703118.1">
    <property type="nucleotide sequence ID" value="NZ_JBFEWH010000184.1"/>
</dbReference>
<evidence type="ECO:0000313" key="8">
    <source>
        <dbReference type="EMBL" id="MBR9653481.1"/>
    </source>
</evidence>
<keyword evidence="2 4" id="KW-0479">Metal-binding</keyword>
<keyword evidence="3 4" id="KW-0408">Iron</keyword>
<evidence type="ECO:0000256" key="5">
    <source>
        <dbReference type="SAM" id="MobiDB-lite"/>
    </source>
</evidence>
<evidence type="ECO:0000256" key="2">
    <source>
        <dbReference type="ARBA" id="ARBA00022723"/>
    </source>
</evidence>
<feature type="region of interest" description="Disordered" evidence="5">
    <location>
        <begin position="141"/>
        <end position="163"/>
    </location>
</feature>
<evidence type="ECO:0000256" key="1">
    <source>
        <dbReference type="ARBA" id="ARBA00022617"/>
    </source>
</evidence>
<evidence type="ECO:0000313" key="9">
    <source>
        <dbReference type="Proteomes" id="UP001195941"/>
    </source>
</evidence>
<dbReference type="Gene3D" id="1.10.760.10">
    <property type="entry name" value="Cytochrome c-like domain"/>
    <property type="match status" value="1"/>
</dbReference>
<name>A0ABS5HWX6_9RHOB</name>
<dbReference type="InterPro" id="IPR009056">
    <property type="entry name" value="Cyt_c-like_dom"/>
</dbReference>
<dbReference type="PANTHER" id="PTHR35008">
    <property type="entry name" value="BLL4482 PROTEIN-RELATED"/>
    <property type="match status" value="1"/>
</dbReference>
<keyword evidence="9" id="KW-1185">Reference proteome</keyword>